<dbReference type="GO" id="GO:0015297">
    <property type="term" value="F:antiporter activity"/>
    <property type="evidence" value="ECO:0007669"/>
    <property type="project" value="InterPro"/>
</dbReference>
<feature type="transmembrane region" description="Helical" evidence="8">
    <location>
        <begin position="58"/>
        <end position="81"/>
    </location>
</feature>
<keyword evidence="3" id="KW-0813">Transport</keyword>
<dbReference type="PANTHER" id="PTHR42893:SF46">
    <property type="entry name" value="PROTEIN DETOXIFICATION 44, CHLOROPLASTIC"/>
    <property type="match status" value="1"/>
</dbReference>
<feature type="transmembrane region" description="Helical" evidence="8">
    <location>
        <begin position="102"/>
        <end position="127"/>
    </location>
</feature>
<evidence type="ECO:0000256" key="3">
    <source>
        <dbReference type="ARBA" id="ARBA00022448"/>
    </source>
</evidence>
<accession>A0A9W5RF64</accession>
<keyword evidence="6 8" id="KW-1133">Transmembrane helix</keyword>
<name>A0A9W5RF64_9ACTO</name>
<dbReference type="Proteomes" id="UP000014387">
    <property type="component" value="Unassembled WGS sequence"/>
</dbReference>
<feature type="transmembrane region" description="Helical" evidence="8">
    <location>
        <begin position="387"/>
        <end position="406"/>
    </location>
</feature>
<dbReference type="NCBIfam" id="TIGR00797">
    <property type="entry name" value="matE"/>
    <property type="match status" value="1"/>
</dbReference>
<evidence type="ECO:0000256" key="1">
    <source>
        <dbReference type="ARBA" id="ARBA00004651"/>
    </source>
</evidence>
<keyword evidence="4" id="KW-1003">Cell membrane</keyword>
<feature type="transmembrane region" description="Helical" evidence="8">
    <location>
        <begin position="196"/>
        <end position="219"/>
    </location>
</feature>
<dbReference type="GO" id="GO:0005886">
    <property type="term" value="C:plasma membrane"/>
    <property type="evidence" value="ECO:0007669"/>
    <property type="project" value="UniProtKB-SubCell"/>
</dbReference>
<dbReference type="InterPro" id="IPR002528">
    <property type="entry name" value="MATE_fam"/>
</dbReference>
<dbReference type="PANTHER" id="PTHR42893">
    <property type="entry name" value="PROTEIN DETOXIFICATION 44, CHLOROPLASTIC-RELATED"/>
    <property type="match status" value="1"/>
</dbReference>
<gene>
    <name evidence="9" type="ORF">HMPREF9238_01087</name>
</gene>
<feature type="transmembrane region" description="Helical" evidence="8">
    <location>
        <begin position="321"/>
        <end position="345"/>
    </location>
</feature>
<comment type="subcellular location">
    <subcellularLocation>
        <location evidence="1">Cell membrane</location>
        <topology evidence="1">Multi-pass membrane protein</topology>
    </subcellularLocation>
</comment>
<dbReference type="Pfam" id="PF01554">
    <property type="entry name" value="MatE"/>
    <property type="match status" value="2"/>
</dbReference>
<evidence type="ECO:0000256" key="4">
    <source>
        <dbReference type="ARBA" id="ARBA00022475"/>
    </source>
</evidence>
<comment type="caution">
    <text evidence="9">The sequence shown here is derived from an EMBL/GenBank/DDBJ whole genome shotgun (WGS) entry which is preliminary data.</text>
</comment>
<feature type="transmembrane region" description="Helical" evidence="8">
    <location>
        <begin position="171"/>
        <end position="190"/>
    </location>
</feature>
<comment type="similarity">
    <text evidence="2">Belongs to the multi antimicrobial extrusion (MATE) (TC 2.A.66.1) family.</text>
</comment>
<keyword evidence="5 8" id="KW-0812">Transmembrane</keyword>
<feature type="transmembrane region" description="Helical" evidence="8">
    <location>
        <begin position="357"/>
        <end position="375"/>
    </location>
</feature>
<dbReference type="PIRSF" id="PIRSF006603">
    <property type="entry name" value="DinF"/>
    <property type="match status" value="1"/>
</dbReference>
<evidence type="ECO:0000256" key="6">
    <source>
        <dbReference type="ARBA" id="ARBA00022989"/>
    </source>
</evidence>
<feature type="transmembrane region" description="Helical" evidence="8">
    <location>
        <begin position="426"/>
        <end position="446"/>
    </location>
</feature>
<evidence type="ECO:0000256" key="8">
    <source>
        <dbReference type="SAM" id="Phobius"/>
    </source>
</evidence>
<dbReference type="InterPro" id="IPR044644">
    <property type="entry name" value="DinF-like"/>
</dbReference>
<evidence type="ECO:0000256" key="2">
    <source>
        <dbReference type="ARBA" id="ARBA00010199"/>
    </source>
</evidence>
<dbReference type="GO" id="GO:0042910">
    <property type="term" value="F:xenobiotic transmembrane transporter activity"/>
    <property type="evidence" value="ECO:0007669"/>
    <property type="project" value="InterPro"/>
</dbReference>
<evidence type="ECO:0000313" key="10">
    <source>
        <dbReference type="Proteomes" id="UP000014387"/>
    </source>
</evidence>
<reference evidence="9 10" key="1">
    <citation type="submission" date="2013-05" db="EMBL/GenBank/DDBJ databases">
        <title>The Genome Sequence of Actinomyces europaeus ACS-120-V-COL10B.</title>
        <authorList>
            <consortium name="The Broad Institute Genomics Platform"/>
            <person name="Earl A."/>
            <person name="Ward D."/>
            <person name="Feldgarden M."/>
            <person name="Gevers D."/>
            <person name="Saerens B."/>
            <person name="Vaneechoutte M."/>
            <person name="Walker B."/>
            <person name="Young S."/>
            <person name="Zeng Q."/>
            <person name="Gargeya S."/>
            <person name="Fitzgerald M."/>
            <person name="Haas B."/>
            <person name="Abouelleil A."/>
            <person name="Allen A.W."/>
            <person name="Alvarado L."/>
            <person name="Arachchi H.M."/>
            <person name="Berlin A.M."/>
            <person name="Chapman S.B."/>
            <person name="Gainer-Dewar J."/>
            <person name="Goldberg J."/>
            <person name="Griggs A."/>
            <person name="Gujja S."/>
            <person name="Hansen M."/>
            <person name="Howarth C."/>
            <person name="Imamovic A."/>
            <person name="Ireland A."/>
            <person name="Larimer J."/>
            <person name="McCowan C."/>
            <person name="Murphy C."/>
            <person name="Pearson M."/>
            <person name="Poon T.W."/>
            <person name="Priest M."/>
            <person name="Roberts A."/>
            <person name="Saif S."/>
            <person name="Shea T."/>
            <person name="Sisk P."/>
            <person name="Sykes S."/>
            <person name="Wortman J."/>
            <person name="Nusbaum C."/>
            <person name="Birren B."/>
        </authorList>
    </citation>
    <scope>NUCLEOTIDE SEQUENCE [LARGE SCALE GENOMIC DNA]</scope>
    <source>
        <strain evidence="9 10">ACS-120-V-Col10b</strain>
    </source>
</reference>
<dbReference type="AlphaFoldDB" id="A0A9W5RF64"/>
<evidence type="ECO:0000256" key="5">
    <source>
        <dbReference type="ARBA" id="ARBA00022692"/>
    </source>
</evidence>
<keyword evidence="7 8" id="KW-0472">Membrane</keyword>
<feature type="transmembrane region" description="Helical" evidence="8">
    <location>
        <begin position="255"/>
        <end position="275"/>
    </location>
</feature>
<proteinExistence type="inferred from homology"/>
<evidence type="ECO:0000313" key="9">
    <source>
        <dbReference type="EMBL" id="EPD31319.1"/>
    </source>
</evidence>
<sequence length="461" mass="47454">MTQHSSKTEPQLEGSELNREILRLALPALGALLAQPLFTTIDSAMVGHLGTEELAGLALSSTILMTAVGLFIFLAYSTTSITARALGAGKIASGLRAGIEALWLAGLLGILTASALIFAAPTIISWFRPDPSVVPHAIAYLQYSSPGLVGMLVVLAATGTLRGLLDTKTPLYVATAGAAGNAALNAIFIYGLNMGIAGSGLGTAIAQTLMGITLVAVVVKGARREGVSLKPSFGGLLGATSAGLPLLVRTLTLRIAILATVAVVTRAGAIALAAHQVVNTVWNFAAFALDALGISAQSLTGYSIGTGDRAKTHALVRRITIWGVATGAGLGLVIIATSGLLPWIFGTDPTMHSAAMRGLWVAGGFQVLAGFVFMMDGVLIGAGDNRFLAVAGLLTLVPYLPALWIIVKMFANEGALNATTQTTVLVWVWVAFAGVFMGARALTIGLRARGSKWISQAEGTK</sequence>
<keyword evidence="10" id="KW-1185">Reference proteome</keyword>
<feature type="transmembrane region" description="Helical" evidence="8">
    <location>
        <begin position="21"/>
        <end position="38"/>
    </location>
</feature>
<dbReference type="RefSeq" id="WP_016444430.1">
    <property type="nucleotide sequence ID" value="NZ_KE150266.1"/>
</dbReference>
<evidence type="ECO:0000256" key="7">
    <source>
        <dbReference type="ARBA" id="ARBA00023136"/>
    </source>
</evidence>
<dbReference type="InterPro" id="IPR048279">
    <property type="entry name" value="MdtK-like"/>
</dbReference>
<protein>
    <submittedName>
        <fullName evidence="9">MATE efflux family protein</fullName>
    </submittedName>
</protein>
<dbReference type="EMBL" id="AGWN01000001">
    <property type="protein sequence ID" value="EPD31319.1"/>
    <property type="molecule type" value="Genomic_DNA"/>
</dbReference>
<organism evidence="9 10">
    <name type="scientific">Gleimia europaea ACS-120-V-Col10b</name>
    <dbReference type="NCBI Taxonomy" id="883069"/>
    <lineage>
        <taxon>Bacteria</taxon>
        <taxon>Bacillati</taxon>
        <taxon>Actinomycetota</taxon>
        <taxon>Actinomycetes</taxon>
        <taxon>Actinomycetales</taxon>
        <taxon>Actinomycetaceae</taxon>
        <taxon>Gleimia</taxon>
    </lineage>
</organism>